<dbReference type="GO" id="GO:0050515">
    <property type="term" value="F:4-(cytidine 5'-diphospho)-2-C-methyl-D-erythritol kinase activity"/>
    <property type="evidence" value="ECO:0007669"/>
    <property type="project" value="UniProtKB-EC"/>
</dbReference>
<dbReference type="PIRSF" id="PIRSF010376">
    <property type="entry name" value="IspE"/>
    <property type="match status" value="1"/>
</dbReference>
<evidence type="ECO:0000256" key="3">
    <source>
        <dbReference type="ARBA" id="ARBA00017473"/>
    </source>
</evidence>
<keyword evidence="7 10" id="KW-0067">ATP-binding</keyword>
<feature type="domain" description="GHMP kinase N-terminal" evidence="11">
    <location>
        <begin position="65"/>
        <end position="148"/>
    </location>
</feature>
<dbReference type="EMBL" id="CP097762">
    <property type="protein sequence ID" value="URJ24857.1"/>
    <property type="molecule type" value="Genomic_DNA"/>
</dbReference>
<dbReference type="InterPro" id="IPR014721">
    <property type="entry name" value="Ribsml_uS5_D2-typ_fold_subgr"/>
</dbReference>
<dbReference type="HAMAP" id="MF_00061">
    <property type="entry name" value="IspE"/>
    <property type="match status" value="1"/>
</dbReference>
<keyword evidence="14" id="KW-1185">Reference proteome</keyword>
<dbReference type="PANTHER" id="PTHR43527">
    <property type="entry name" value="4-DIPHOSPHOCYTIDYL-2-C-METHYL-D-ERYTHRITOL KINASE, CHLOROPLASTIC"/>
    <property type="match status" value="1"/>
</dbReference>
<evidence type="ECO:0000313" key="14">
    <source>
        <dbReference type="Proteomes" id="UP001056834"/>
    </source>
</evidence>
<comment type="similarity">
    <text evidence="1 10">Belongs to the GHMP kinase family. IspE subfamily.</text>
</comment>
<gene>
    <name evidence="10 13" type="primary">ispE</name>
    <name evidence="13" type="ORF">M9405_01660</name>
</gene>
<feature type="active site" evidence="10">
    <location>
        <position position="10"/>
    </location>
</feature>
<dbReference type="Gene3D" id="3.30.70.890">
    <property type="entry name" value="GHMP kinase, C-terminal domain"/>
    <property type="match status" value="1"/>
</dbReference>
<evidence type="ECO:0000256" key="9">
    <source>
        <dbReference type="ARBA" id="ARBA00032554"/>
    </source>
</evidence>
<evidence type="ECO:0000259" key="11">
    <source>
        <dbReference type="Pfam" id="PF00288"/>
    </source>
</evidence>
<accession>A0ABY4SS91</accession>
<comment type="function">
    <text evidence="10">Catalyzes the phosphorylation of the position 2 hydroxy group of 4-diphosphocytidyl-2C-methyl-D-erythritol.</text>
</comment>
<comment type="catalytic activity">
    <reaction evidence="10">
        <text>4-CDP-2-C-methyl-D-erythritol + ATP = 4-CDP-2-C-methyl-D-erythritol 2-phosphate + ADP + H(+)</text>
        <dbReference type="Rhea" id="RHEA:18437"/>
        <dbReference type="ChEBI" id="CHEBI:15378"/>
        <dbReference type="ChEBI" id="CHEBI:30616"/>
        <dbReference type="ChEBI" id="CHEBI:57823"/>
        <dbReference type="ChEBI" id="CHEBI:57919"/>
        <dbReference type="ChEBI" id="CHEBI:456216"/>
        <dbReference type="EC" id="2.7.1.148"/>
    </reaction>
</comment>
<dbReference type="InterPro" id="IPR020568">
    <property type="entry name" value="Ribosomal_Su5_D2-typ_SF"/>
</dbReference>
<evidence type="ECO:0000256" key="8">
    <source>
        <dbReference type="ARBA" id="ARBA00023229"/>
    </source>
</evidence>
<evidence type="ECO:0000256" key="4">
    <source>
        <dbReference type="ARBA" id="ARBA00022679"/>
    </source>
</evidence>
<dbReference type="InterPro" id="IPR006204">
    <property type="entry name" value="GHMP_kinase_N_dom"/>
</dbReference>
<dbReference type="InterPro" id="IPR004424">
    <property type="entry name" value="IspE"/>
</dbReference>
<dbReference type="SUPFAM" id="SSF54211">
    <property type="entry name" value="Ribosomal protein S5 domain 2-like"/>
    <property type="match status" value="1"/>
</dbReference>
<evidence type="ECO:0000256" key="2">
    <source>
        <dbReference type="ARBA" id="ARBA00012052"/>
    </source>
</evidence>
<comment type="subunit">
    <text evidence="10">Homodimer.</text>
</comment>
<feature type="active site" evidence="10">
    <location>
        <position position="141"/>
    </location>
</feature>
<evidence type="ECO:0000256" key="5">
    <source>
        <dbReference type="ARBA" id="ARBA00022741"/>
    </source>
</evidence>
<dbReference type="Pfam" id="PF00288">
    <property type="entry name" value="GHMP_kinases_N"/>
    <property type="match status" value="1"/>
</dbReference>
<keyword evidence="5 10" id="KW-0547">Nucleotide-binding</keyword>
<evidence type="ECO:0000259" key="12">
    <source>
        <dbReference type="Pfam" id="PF08544"/>
    </source>
</evidence>
<dbReference type="Gene3D" id="3.30.230.10">
    <property type="match status" value="1"/>
</dbReference>
<evidence type="ECO:0000313" key="13">
    <source>
        <dbReference type="EMBL" id="URJ24857.1"/>
    </source>
</evidence>
<evidence type="ECO:0000256" key="10">
    <source>
        <dbReference type="HAMAP-Rule" id="MF_00061"/>
    </source>
</evidence>
<feature type="domain" description="GHMP kinase C-terminal" evidence="12">
    <location>
        <begin position="201"/>
        <end position="267"/>
    </location>
</feature>
<proteinExistence type="inferred from homology"/>
<dbReference type="SUPFAM" id="SSF55060">
    <property type="entry name" value="GHMP Kinase, C-terminal domain"/>
    <property type="match status" value="1"/>
</dbReference>
<keyword evidence="4 10" id="KW-0808">Transferase</keyword>
<dbReference type="InterPro" id="IPR036554">
    <property type="entry name" value="GHMP_kinase_C_sf"/>
</dbReference>
<name>A0ABY4SS91_9ENTR</name>
<dbReference type="RefSeq" id="WP_250222975.1">
    <property type="nucleotide sequence ID" value="NZ_CP097762.1"/>
</dbReference>
<dbReference type="InterPro" id="IPR013750">
    <property type="entry name" value="GHMP_kinase_C_dom"/>
</dbReference>
<protein>
    <recommendedName>
        <fullName evidence="3 10">4-diphosphocytidyl-2-C-methyl-D-erythritol kinase</fullName>
        <shortName evidence="10">CMK</shortName>
        <ecNumber evidence="2 10">2.7.1.148</ecNumber>
    </recommendedName>
    <alternativeName>
        <fullName evidence="9 10">4-(cytidine-5'-diphospho)-2-C-methyl-D-erythritol kinase</fullName>
    </alternativeName>
</protein>
<dbReference type="EC" id="2.7.1.148" evidence="2 10"/>
<feature type="binding site" evidence="10">
    <location>
        <begin position="99"/>
        <end position="109"/>
    </location>
    <ligand>
        <name>ATP</name>
        <dbReference type="ChEBI" id="CHEBI:30616"/>
    </ligand>
</feature>
<comment type="pathway">
    <text evidence="10">Isoprenoid biosynthesis; isopentenyl diphosphate biosynthesis via DXP pathway; isopentenyl diphosphate from 1-deoxy-D-xylulose 5-phosphate: step 3/6.</text>
</comment>
<reference evidence="13" key="1">
    <citation type="submission" date="2022-05" db="EMBL/GenBank/DDBJ databases">
        <title>Impact of host demography and evolutionary history on endosymbiont molecular evolution: a test in carpenter ants (Genus Camponotus) and their Blochmannia endosymbionts.</title>
        <authorList>
            <person name="Manthey J.D."/>
            <person name="Giron J.C."/>
            <person name="Hruska J.P."/>
        </authorList>
    </citation>
    <scope>NUCLEOTIDE SEQUENCE</scope>
    <source>
        <strain evidence="13">C-006</strain>
    </source>
</reference>
<dbReference type="Proteomes" id="UP001056834">
    <property type="component" value="Chromosome"/>
</dbReference>
<dbReference type="PANTHER" id="PTHR43527:SF2">
    <property type="entry name" value="4-DIPHOSPHOCYTIDYL-2-C-METHYL-D-ERYTHRITOL KINASE, CHLOROPLASTIC"/>
    <property type="match status" value="1"/>
</dbReference>
<evidence type="ECO:0000256" key="7">
    <source>
        <dbReference type="ARBA" id="ARBA00022840"/>
    </source>
</evidence>
<keyword evidence="6 10" id="KW-0418">Kinase</keyword>
<evidence type="ECO:0000256" key="6">
    <source>
        <dbReference type="ARBA" id="ARBA00022777"/>
    </source>
</evidence>
<dbReference type="Pfam" id="PF08544">
    <property type="entry name" value="GHMP_kinases_C"/>
    <property type="match status" value="1"/>
</dbReference>
<keyword evidence="8 10" id="KW-0414">Isoprene biosynthesis</keyword>
<evidence type="ECO:0000256" key="1">
    <source>
        <dbReference type="ARBA" id="ARBA00009684"/>
    </source>
</evidence>
<organism evidence="13 14">
    <name type="scientific">Candidatus Blochmannia ocreatus</name>
    <name type="common">nom. nud.</name>
    <dbReference type="NCBI Taxonomy" id="251538"/>
    <lineage>
        <taxon>Bacteria</taxon>
        <taxon>Pseudomonadati</taxon>
        <taxon>Pseudomonadota</taxon>
        <taxon>Gammaproteobacteria</taxon>
        <taxon>Enterobacterales</taxon>
        <taxon>Enterobacteriaceae</taxon>
        <taxon>ant endosymbionts</taxon>
        <taxon>Candidatus Blochmanniella</taxon>
    </lineage>
</organism>
<sequence length="288" mass="32749">MSGCWPAPGKLNLFLYVTGRRDDNYHFLQTFFHFINYGDTIEIAVTNNGKIRLFTKTSSLLHSNNLVMKAARLLQKYCWSNIKNSLFLGADIILNKVLPIGAGLGGGSSDAATVLVVLNRKWRCCLSQKILMKLGEMLGADVPVFILGYSSIAEGIGNILTPVFFMPEKWYLILIPPVMVSTSWVFQMYKLRKYCYSPHRSVRELLSCSFYNDFENIVRSYFPVINIYFKYLSQYTTARLTGTGSCIFSEFDTKQLANLVQSYLPTWMSSIVTRGANISPLYQKLLYT</sequence>
<dbReference type="NCBIfam" id="TIGR00154">
    <property type="entry name" value="ispE"/>
    <property type="match status" value="1"/>
</dbReference>